<dbReference type="EMBL" id="BIFR01000001">
    <property type="protein sequence ID" value="GCE13155.1"/>
    <property type="molecule type" value="Genomic_DNA"/>
</dbReference>
<dbReference type="PANTHER" id="PTHR14087">
    <property type="entry name" value="THYMOCYTE NUCLEAR PROTEIN 1"/>
    <property type="match status" value="1"/>
</dbReference>
<accession>A0A402A270</accession>
<evidence type="ECO:0000313" key="3">
    <source>
        <dbReference type="Proteomes" id="UP000287352"/>
    </source>
</evidence>
<dbReference type="Proteomes" id="UP000287352">
    <property type="component" value="Unassembled WGS sequence"/>
</dbReference>
<evidence type="ECO:0000259" key="1">
    <source>
        <dbReference type="Pfam" id="PF01878"/>
    </source>
</evidence>
<sequence length="136" mass="15767">MAYFLAKTDPETYSIDQFEREQTTNWDGVRSAQALQAIRAMRPDDRVLIYHSMSDAALVGVARVISDPQPDPDDSKSWIVELAFEQRFPTPVTLKEIKATHLFDDWSLVRQSRLSTMNVPEKFVKWLEEQYMLVLS</sequence>
<dbReference type="InterPro" id="IPR002740">
    <property type="entry name" value="EVE_domain"/>
</dbReference>
<dbReference type="InterPro" id="IPR052181">
    <property type="entry name" value="5hmC_binding"/>
</dbReference>
<proteinExistence type="predicted"/>
<feature type="domain" description="EVE" evidence="1">
    <location>
        <begin position="2"/>
        <end position="129"/>
    </location>
</feature>
<dbReference type="Pfam" id="PF01878">
    <property type="entry name" value="EVE"/>
    <property type="match status" value="1"/>
</dbReference>
<protein>
    <submittedName>
        <fullName evidence="2">Ubiquinol-cytochrome c reductase</fullName>
    </submittedName>
</protein>
<dbReference type="AlphaFoldDB" id="A0A402A270"/>
<evidence type="ECO:0000313" key="2">
    <source>
        <dbReference type="EMBL" id="GCE13155.1"/>
    </source>
</evidence>
<organism evidence="2 3">
    <name type="scientific">Tengunoibacter tsumagoiensis</name>
    <dbReference type="NCBI Taxonomy" id="2014871"/>
    <lineage>
        <taxon>Bacteria</taxon>
        <taxon>Bacillati</taxon>
        <taxon>Chloroflexota</taxon>
        <taxon>Ktedonobacteria</taxon>
        <taxon>Ktedonobacterales</taxon>
        <taxon>Dictyobacteraceae</taxon>
        <taxon>Tengunoibacter</taxon>
    </lineage>
</organism>
<dbReference type="SUPFAM" id="SSF88697">
    <property type="entry name" value="PUA domain-like"/>
    <property type="match status" value="1"/>
</dbReference>
<comment type="caution">
    <text evidence="2">The sequence shown here is derived from an EMBL/GenBank/DDBJ whole genome shotgun (WGS) entry which is preliminary data.</text>
</comment>
<gene>
    <name evidence="2" type="ORF">KTT_30140</name>
</gene>
<dbReference type="RefSeq" id="WP_126580708.1">
    <property type="nucleotide sequence ID" value="NZ_BIFR01000001.1"/>
</dbReference>
<dbReference type="InterPro" id="IPR015947">
    <property type="entry name" value="PUA-like_sf"/>
</dbReference>
<keyword evidence="3" id="KW-1185">Reference proteome</keyword>
<dbReference type="Gene3D" id="3.10.590.10">
    <property type="entry name" value="ph1033 like domains"/>
    <property type="match status" value="1"/>
</dbReference>
<name>A0A402A270_9CHLR</name>
<dbReference type="PANTHER" id="PTHR14087:SF7">
    <property type="entry name" value="THYMOCYTE NUCLEAR PROTEIN 1"/>
    <property type="match status" value="1"/>
</dbReference>
<dbReference type="OrthoDB" id="9791347at2"/>
<reference evidence="3" key="1">
    <citation type="submission" date="2018-12" db="EMBL/GenBank/DDBJ databases">
        <title>Tengunoibacter tsumagoiensis gen. nov., sp. nov., Dictyobacter kobayashii sp. nov., D. alpinus sp. nov., and D. joshuensis sp. nov. and description of Dictyobacteraceae fam. nov. within the order Ktedonobacterales isolated from Tengu-no-mugimeshi.</title>
        <authorList>
            <person name="Wang C.M."/>
            <person name="Zheng Y."/>
            <person name="Sakai Y."/>
            <person name="Toyoda A."/>
            <person name="Minakuchi Y."/>
            <person name="Abe K."/>
            <person name="Yokota A."/>
            <person name="Yabe S."/>
        </authorList>
    </citation>
    <scope>NUCLEOTIDE SEQUENCE [LARGE SCALE GENOMIC DNA]</scope>
    <source>
        <strain evidence="3">Uno3</strain>
    </source>
</reference>